<organism evidence="2 3">
    <name type="scientific">Flavimobilis rhizosphaerae</name>
    <dbReference type="NCBI Taxonomy" id="2775421"/>
    <lineage>
        <taxon>Bacteria</taxon>
        <taxon>Bacillati</taxon>
        <taxon>Actinomycetota</taxon>
        <taxon>Actinomycetes</taxon>
        <taxon>Micrococcales</taxon>
        <taxon>Jonesiaceae</taxon>
        <taxon>Flavimobilis</taxon>
    </lineage>
</organism>
<feature type="transmembrane region" description="Helical" evidence="1">
    <location>
        <begin position="6"/>
        <end position="27"/>
    </location>
</feature>
<comment type="caution">
    <text evidence="2">The sequence shown here is derived from an EMBL/GenBank/DDBJ whole genome shotgun (WGS) entry which is preliminary data.</text>
</comment>
<dbReference type="RefSeq" id="WP_192277670.1">
    <property type="nucleotide sequence ID" value="NZ_JACZDF010000001.1"/>
</dbReference>
<evidence type="ECO:0000256" key="1">
    <source>
        <dbReference type="SAM" id="Phobius"/>
    </source>
</evidence>
<evidence type="ECO:0000313" key="2">
    <source>
        <dbReference type="EMBL" id="MBD9698480.1"/>
    </source>
</evidence>
<keyword evidence="1" id="KW-1133">Transmembrane helix</keyword>
<reference evidence="2 3" key="1">
    <citation type="submission" date="2020-09" db="EMBL/GenBank/DDBJ databases">
        <title>Flavimobilis rhizosphaerae sp. nov., isolated from rhizosphere soil of Spartina alterniflora.</title>
        <authorList>
            <person name="Hanqin C."/>
        </authorList>
    </citation>
    <scope>NUCLEOTIDE SEQUENCE [LARGE SCALE GENOMIC DNA]</scope>
    <source>
        <strain evidence="2 3">GY 10621</strain>
    </source>
</reference>
<keyword evidence="1" id="KW-0812">Transmembrane</keyword>
<keyword evidence="1" id="KW-0472">Membrane</keyword>
<name>A0ABR9DMX1_9MICO</name>
<sequence>MGEWFRWMLVILGLLAVAAALVVVLRLRALERRVGSFSCAVAPAHAPAPSAPPRVGIAHYGVGRLDWYRRWSLSLRADRTWSRSELEVDSRELVPGSQDRYRVRCSYRGEPLVLEMSFPAYAGLTSWLESAPPSDGGVVS</sequence>
<dbReference type="EMBL" id="JACZDF010000001">
    <property type="protein sequence ID" value="MBD9698480.1"/>
    <property type="molecule type" value="Genomic_DNA"/>
</dbReference>
<accession>A0ABR9DMX1</accession>
<keyword evidence="3" id="KW-1185">Reference proteome</keyword>
<dbReference type="Pfam" id="PF10739">
    <property type="entry name" value="DUF2550"/>
    <property type="match status" value="1"/>
</dbReference>
<protein>
    <submittedName>
        <fullName evidence="2">DUF2550 domain-containing protein</fullName>
    </submittedName>
</protein>
<proteinExistence type="predicted"/>
<evidence type="ECO:0000313" key="3">
    <source>
        <dbReference type="Proteomes" id="UP000642107"/>
    </source>
</evidence>
<dbReference type="Proteomes" id="UP000642107">
    <property type="component" value="Unassembled WGS sequence"/>
</dbReference>
<dbReference type="InterPro" id="IPR019675">
    <property type="entry name" value="DUF2550"/>
</dbReference>
<gene>
    <name evidence="2" type="ORF">IGS67_03085</name>
</gene>